<protein>
    <submittedName>
        <fullName evidence="2">Uncharacterized protein</fullName>
    </submittedName>
</protein>
<accession>A0A1V6Q372</accession>
<dbReference type="GO" id="GO:0046872">
    <property type="term" value="F:metal ion binding"/>
    <property type="evidence" value="ECO:0007669"/>
    <property type="project" value="UniProtKB-KW"/>
</dbReference>
<dbReference type="Proteomes" id="UP000191672">
    <property type="component" value="Unassembled WGS sequence"/>
</dbReference>
<comment type="caution">
    <text evidence="2">The sequence shown here is derived from an EMBL/GenBank/DDBJ whole genome shotgun (WGS) entry which is preliminary data.</text>
</comment>
<name>A0A1V6Q372_9EURO</name>
<reference evidence="3" key="1">
    <citation type="journal article" date="2017" name="Nat. Microbiol.">
        <title>Global analysis of biosynthetic gene clusters reveals vast potential of secondary metabolite production in Penicillium species.</title>
        <authorList>
            <person name="Nielsen J.C."/>
            <person name="Grijseels S."/>
            <person name="Prigent S."/>
            <person name="Ji B."/>
            <person name="Dainat J."/>
            <person name="Nielsen K.F."/>
            <person name="Frisvad J.C."/>
            <person name="Workman M."/>
            <person name="Nielsen J."/>
        </authorList>
    </citation>
    <scope>NUCLEOTIDE SEQUENCE [LARGE SCALE GENOMIC DNA]</scope>
    <source>
        <strain evidence="3">IBT 31811</strain>
    </source>
</reference>
<feature type="binding site" evidence="1">
    <location>
        <begin position="92"/>
        <end position="95"/>
    </location>
    <ligand>
        <name>substrate</name>
    </ligand>
</feature>
<evidence type="ECO:0000313" key="3">
    <source>
        <dbReference type="Proteomes" id="UP000191672"/>
    </source>
</evidence>
<dbReference type="PANTHER" id="PTHR33254">
    <property type="entry name" value="4-HYDROXY-4-METHYL-2-OXOGLUTARATE ALDOLASE 3-RELATED"/>
    <property type="match status" value="1"/>
</dbReference>
<dbReference type="Gene3D" id="3.50.30.40">
    <property type="entry name" value="Ribonuclease E inhibitor RraA/RraA-like"/>
    <property type="match status" value="1"/>
</dbReference>
<sequence length="205" mass="22205">MSQPSILDRLSTLDTNTMSDALDFLKLKGATYGLRPLWDCPKICGRASTVKVGIKKGTAPTTHLITPVVDAVTTDDRILVISGGMEGVSCWGDILANASQMKQIRGTIIDGMSRDIDGSRDIGYPLYGRGVTMISARNRIVQLDSGILLEVRGVMVNQDDNVIADNCGTVFIPAEHIEEVVELGTKIDRRQALMVQDVRGDKSVS</sequence>
<dbReference type="EMBL" id="MDYN01000016">
    <property type="protein sequence ID" value="OQD83457.1"/>
    <property type="molecule type" value="Genomic_DNA"/>
</dbReference>
<proteinExistence type="predicted"/>
<feature type="binding site" evidence="1">
    <location>
        <position position="115"/>
    </location>
    <ligand>
        <name>Mg(2+)</name>
        <dbReference type="ChEBI" id="CHEBI:18420"/>
    </ligand>
</feature>
<comment type="cofactor">
    <cofactor evidence="1">
        <name>Mg(2+)</name>
        <dbReference type="ChEBI" id="CHEBI:18420"/>
    </cofactor>
</comment>
<feature type="binding site" evidence="1">
    <location>
        <position position="114"/>
    </location>
    <ligand>
        <name>substrate</name>
    </ligand>
</feature>
<keyword evidence="1" id="KW-0479">Metal-binding</keyword>
<gene>
    <name evidence="2" type="ORF">PENANT_c016G03539</name>
</gene>
<evidence type="ECO:0000256" key="1">
    <source>
        <dbReference type="PIRSR" id="PIRSR605493-1"/>
    </source>
</evidence>
<keyword evidence="3" id="KW-1185">Reference proteome</keyword>
<dbReference type="STRING" id="416450.A0A1V6Q372"/>
<dbReference type="InterPro" id="IPR005493">
    <property type="entry name" value="RraA/RraA-like"/>
</dbReference>
<evidence type="ECO:0000313" key="2">
    <source>
        <dbReference type="EMBL" id="OQD83457.1"/>
    </source>
</evidence>
<dbReference type="Pfam" id="PF03737">
    <property type="entry name" value="RraA-like"/>
    <property type="match status" value="1"/>
</dbReference>
<dbReference type="PANTHER" id="PTHR33254:SF4">
    <property type="entry name" value="4-HYDROXY-4-METHYL-2-OXOGLUTARATE ALDOLASE 3-RELATED"/>
    <property type="match status" value="1"/>
</dbReference>
<dbReference type="InterPro" id="IPR036704">
    <property type="entry name" value="RraA/RraA-like_sf"/>
</dbReference>
<organism evidence="2 3">
    <name type="scientific">Penicillium antarcticum</name>
    <dbReference type="NCBI Taxonomy" id="416450"/>
    <lineage>
        <taxon>Eukaryota</taxon>
        <taxon>Fungi</taxon>
        <taxon>Dikarya</taxon>
        <taxon>Ascomycota</taxon>
        <taxon>Pezizomycotina</taxon>
        <taxon>Eurotiomycetes</taxon>
        <taxon>Eurotiomycetidae</taxon>
        <taxon>Eurotiales</taxon>
        <taxon>Aspergillaceae</taxon>
        <taxon>Penicillium</taxon>
    </lineage>
</organism>
<dbReference type="CDD" id="cd16841">
    <property type="entry name" value="RraA_family"/>
    <property type="match status" value="1"/>
</dbReference>
<dbReference type="AlphaFoldDB" id="A0A1V6Q372"/>
<dbReference type="SUPFAM" id="SSF89562">
    <property type="entry name" value="RraA-like"/>
    <property type="match status" value="1"/>
</dbReference>
<keyword evidence="1" id="KW-0460">Magnesium</keyword>